<organism evidence="2 3">
    <name type="scientific">Paenibacillus alba</name>
    <dbReference type="NCBI Taxonomy" id="1197127"/>
    <lineage>
        <taxon>Bacteria</taxon>
        <taxon>Bacillati</taxon>
        <taxon>Bacillota</taxon>
        <taxon>Bacilli</taxon>
        <taxon>Bacillales</taxon>
        <taxon>Paenibacillaceae</taxon>
        <taxon>Paenibacillus</taxon>
    </lineage>
</organism>
<protein>
    <recommendedName>
        <fullName evidence="4">Histidine kinase N-terminal 7TM region domain-containing protein</fullName>
    </recommendedName>
</protein>
<evidence type="ECO:0000313" key="2">
    <source>
        <dbReference type="EMBL" id="MEC0229088.1"/>
    </source>
</evidence>
<dbReference type="RefSeq" id="WP_326073232.1">
    <property type="nucleotide sequence ID" value="NZ_JARLKY010000046.1"/>
</dbReference>
<name>A0ABU6G4I9_9BACL</name>
<keyword evidence="1" id="KW-1133">Transmembrane helix</keyword>
<proteinExistence type="predicted"/>
<reference evidence="2 3" key="1">
    <citation type="submission" date="2023-03" db="EMBL/GenBank/DDBJ databases">
        <title>Bacillus Genome Sequencing.</title>
        <authorList>
            <person name="Dunlap C."/>
        </authorList>
    </citation>
    <scope>NUCLEOTIDE SEQUENCE [LARGE SCALE GENOMIC DNA]</scope>
    <source>
        <strain evidence="2 3">BD-533</strain>
    </source>
</reference>
<evidence type="ECO:0000313" key="3">
    <source>
        <dbReference type="Proteomes" id="UP001338137"/>
    </source>
</evidence>
<accession>A0ABU6G4I9</accession>
<gene>
    <name evidence="2" type="ORF">P4I72_18320</name>
</gene>
<sequence>MWWGVTAVFVVSICIFILEFRPLWRKRIRKEIWIFSILLFLGAGLNIAHILRIEIPNPLQVMVAIYKPISDAMVSFLK</sequence>
<evidence type="ECO:0000256" key="1">
    <source>
        <dbReference type="SAM" id="Phobius"/>
    </source>
</evidence>
<keyword evidence="3" id="KW-1185">Reference proteome</keyword>
<comment type="caution">
    <text evidence="2">The sequence shown here is derived from an EMBL/GenBank/DDBJ whole genome shotgun (WGS) entry which is preliminary data.</text>
</comment>
<feature type="transmembrane region" description="Helical" evidence="1">
    <location>
        <begin position="6"/>
        <end position="24"/>
    </location>
</feature>
<feature type="transmembrane region" description="Helical" evidence="1">
    <location>
        <begin position="31"/>
        <end position="51"/>
    </location>
</feature>
<dbReference type="Proteomes" id="UP001338137">
    <property type="component" value="Unassembled WGS sequence"/>
</dbReference>
<keyword evidence="1" id="KW-0472">Membrane</keyword>
<evidence type="ECO:0008006" key="4">
    <source>
        <dbReference type="Google" id="ProtNLM"/>
    </source>
</evidence>
<keyword evidence="1" id="KW-0812">Transmembrane</keyword>
<dbReference type="EMBL" id="JARLKY010000046">
    <property type="protein sequence ID" value="MEC0229088.1"/>
    <property type="molecule type" value="Genomic_DNA"/>
</dbReference>